<gene>
    <name evidence="2" type="ORF">QRX88_18025</name>
</gene>
<name>A0ABD4ZY42_ENTGA</name>
<dbReference type="SUPFAM" id="SSF52540">
    <property type="entry name" value="P-loop containing nucleoside triphosphate hydrolases"/>
    <property type="match status" value="1"/>
</dbReference>
<sequence>MNSINFELLRFVNDYLGRVIMLTSRKGGTGKTTDNDLMAVVASQIFGKRVLLIDYDQQRNTTSNIGSTFGITKFKKSMAAAIKSGNWKSGITQVSPNLFIMAGSPGSEELNDFLAEKFPNKHKRHLAFMEELQELRSYFDYIFVDCPPSTDNVVRAFLTASDYVIPMQELKRYAMEGTEDFINKVLIPIVTNFEECHLQIIGILPVLFSVRRSSQKSNYQKTVDRYGESNIFKSIVKGSDRLEMYGEIGIQLNDYVDRRWWAVFADIFCELEQRIEFYELHGDIEGFSYELQYADSMANRILPKGKEIGLDGVITNQ</sequence>
<dbReference type="Proteomes" id="UP001241571">
    <property type="component" value="Unassembled WGS sequence"/>
</dbReference>
<protein>
    <submittedName>
        <fullName evidence="2">ParA family protein</fullName>
    </submittedName>
</protein>
<proteinExistence type="predicted"/>
<dbReference type="PANTHER" id="PTHR13696:SF98">
    <property type="entry name" value="PLASMID PARTITION PROTEIN A"/>
    <property type="match status" value="1"/>
</dbReference>
<evidence type="ECO:0000313" key="3">
    <source>
        <dbReference type="Proteomes" id="UP001241571"/>
    </source>
</evidence>
<dbReference type="EMBL" id="JASUBT010000025">
    <property type="protein sequence ID" value="MDL4937602.1"/>
    <property type="molecule type" value="Genomic_DNA"/>
</dbReference>
<reference evidence="2 3" key="1">
    <citation type="submission" date="2023-06" db="EMBL/GenBank/DDBJ databases">
        <title>Acute promotion of culturable opportunistic pathogens and persistent increase of antibiotic resistance following antibiotic exposure in mouse gut microbiota.</title>
        <authorList>
            <person name="Li L."/>
            <person name="Wang B."/>
            <person name="Sun Y."/>
            <person name="Wang M."/>
            <person name="Xu H."/>
        </authorList>
    </citation>
    <scope>NUCLEOTIDE SEQUENCE [LARGE SCALE GENOMIC DNA]</scope>
    <source>
        <strain evidence="2 3">CRI2_2</strain>
    </source>
</reference>
<feature type="domain" description="AAA" evidence="1">
    <location>
        <begin position="18"/>
        <end position="185"/>
    </location>
</feature>
<dbReference type="InterPro" id="IPR050678">
    <property type="entry name" value="DNA_Partitioning_ATPase"/>
</dbReference>
<dbReference type="CDD" id="cd02042">
    <property type="entry name" value="ParAB_family"/>
    <property type="match status" value="1"/>
</dbReference>
<dbReference type="Pfam" id="PF13614">
    <property type="entry name" value="AAA_31"/>
    <property type="match status" value="1"/>
</dbReference>
<organism evidence="2 3">
    <name type="scientific">Enterococcus gallinarum</name>
    <dbReference type="NCBI Taxonomy" id="1353"/>
    <lineage>
        <taxon>Bacteria</taxon>
        <taxon>Bacillati</taxon>
        <taxon>Bacillota</taxon>
        <taxon>Bacilli</taxon>
        <taxon>Lactobacillales</taxon>
        <taxon>Enterococcaceae</taxon>
        <taxon>Enterococcus</taxon>
    </lineage>
</organism>
<dbReference type="InterPro" id="IPR027417">
    <property type="entry name" value="P-loop_NTPase"/>
</dbReference>
<evidence type="ECO:0000259" key="1">
    <source>
        <dbReference type="Pfam" id="PF13614"/>
    </source>
</evidence>
<evidence type="ECO:0000313" key="2">
    <source>
        <dbReference type="EMBL" id="MDL4937602.1"/>
    </source>
</evidence>
<dbReference type="InterPro" id="IPR025669">
    <property type="entry name" value="AAA_dom"/>
</dbReference>
<dbReference type="PANTHER" id="PTHR13696">
    <property type="entry name" value="P-LOOP CONTAINING NUCLEOSIDE TRIPHOSPHATE HYDROLASE"/>
    <property type="match status" value="1"/>
</dbReference>
<dbReference type="Gene3D" id="3.40.50.300">
    <property type="entry name" value="P-loop containing nucleotide triphosphate hydrolases"/>
    <property type="match status" value="1"/>
</dbReference>
<accession>A0ABD4ZY42</accession>
<dbReference type="RefSeq" id="WP_135172333.1">
    <property type="nucleotide sequence ID" value="NZ_BSYC01000006.1"/>
</dbReference>
<dbReference type="AlphaFoldDB" id="A0ABD4ZY42"/>
<comment type="caution">
    <text evidence="2">The sequence shown here is derived from an EMBL/GenBank/DDBJ whole genome shotgun (WGS) entry which is preliminary data.</text>
</comment>